<dbReference type="AlphaFoldDB" id="A0A5M8QL54"/>
<evidence type="ECO:0000259" key="1">
    <source>
        <dbReference type="Pfam" id="PF12728"/>
    </source>
</evidence>
<dbReference type="Proteomes" id="UP000323866">
    <property type="component" value="Unassembled WGS sequence"/>
</dbReference>
<dbReference type="EMBL" id="VKKZ01000019">
    <property type="protein sequence ID" value="KAA6435496.1"/>
    <property type="molecule type" value="Genomic_DNA"/>
</dbReference>
<reference evidence="2 4" key="2">
    <citation type="submission" date="2019-09" db="EMBL/GenBank/DDBJ databases">
        <title>A bacterium isolated from glacier soil.</title>
        <authorList>
            <person name="Liu Q."/>
        </authorList>
    </citation>
    <scope>NUCLEOTIDE SEQUENCE [LARGE SCALE GENOMIC DNA]</scope>
    <source>
        <strain evidence="2 4">MDT1-10-3</strain>
    </source>
</reference>
<sequence length="108" mass="12281">MTGLTFDQLPNAVATMLHKMESLEQRLMQLLTSSPADDRPMGVTEAAEFLGIPKNTLYGMTSRREILCFKAGKHLKFRRKDLWDWVMEGRQETAAQIQSAARKGVRRA</sequence>
<dbReference type="RefSeq" id="WP_149097688.1">
    <property type="nucleotide sequence ID" value="NZ_BMMG01000002.1"/>
</dbReference>
<reference evidence="3 5" key="3">
    <citation type="submission" date="2024-08" db="EMBL/GenBank/DDBJ databases">
        <authorList>
            <person name="Wei W."/>
        </authorList>
    </citation>
    <scope>NUCLEOTIDE SEQUENCE [LARGE SCALE GENOMIC DNA]</scope>
    <source>
        <strain evidence="3 5">XU2</strain>
    </source>
</reference>
<evidence type="ECO:0000313" key="3">
    <source>
        <dbReference type="EMBL" id="MFA1769869.1"/>
    </source>
</evidence>
<protein>
    <submittedName>
        <fullName evidence="2">Helix-turn-helix domain-containing protein</fullName>
    </submittedName>
</protein>
<dbReference type="EMBL" id="JBGOGF010000001">
    <property type="protein sequence ID" value="MFA1769869.1"/>
    <property type="molecule type" value="Genomic_DNA"/>
</dbReference>
<name>A0A5M8QL54_9BACT</name>
<dbReference type="InterPro" id="IPR041657">
    <property type="entry name" value="HTH_17"/>
</dbReference>
<dbReference type="NCBIfam" id="TIGR01764">
    <property type="entry name" value="excise"/>
    <property type="match status" value="1"/>
</dbReference>
<evidence type="ECO:0000313" key="2">
    <source>
        <dbReference type="EMBL" id="KAA6435496.1"/>
    </source>
</evidence>
<gene>
    <name evidence="3" type="ORF">ACD591_01090</name>
    <name evidence="2" type="ORF">FOE74_06000</name>
</gene>
<dbReference type="GO" id="GO:0003677">
    <property type="term" value="F:DNA binding"/>
    <property type="evidence" value="ECO:0007669"/>
    <property type="project" value="InterPro"/>
</dbReference>
<dbReference type="SUPFAM" id="SSF46955">
    <property type="entry name" value="Putative DNA-binding domain"/>
    <property type="match status" value="1"/>
</dbReference>
<proteinExistence type="predicted"/>
<reference evidence="2 4" key="1">
    <citation type="submission" date="2019-07" db="EMBL/GenBank/DDBJ databases">
        <authorList>
            <person name="Qu J.-H."/>
        </authorList>
    </citation>
    <scope>NUCLEOTIDE SEQUENCE [LARGE SCALE GENOMIC DNA]</scope>
    <source>
        <strain evidence="2 4">MDT1-10-3</strain>
    </source>
</reference>
<evidence type="ECO:0000313" key="4">
    <source>
        <dbReference type="Proteomes" id="UP000323866"/>
    </source>
</evidence>
<evidence type="ECO:0000313" key="5">
    <source>
        <dbReference type="Proteomes" id="UP001570846"/>
    </source>
</evidence>
<organism evidence="2 4">
    <name type="scientific">Rufibacter glacialis</name>
    <dbReference type="NCBI Taxonomy" id="1259555"/>
    <lineage>
        <taxon>Bacteria</taxon>
        <taxon>Pseudomonadati</taxon>
        <taxon>Bacteroidota</taxon>
        <taxon>Cytophagia</taxon>
        <taxon>Cytophagales</taxon>
        <taxon>Hymenobacteraceae</taxon>
        <taxon>Rufibacter</taxon>
    </lineage>
</organism>
<dbReference type="Proteomes" id="UP001570846">
    <property type="component" value="Unassembled WGS sequence"/>
</dbReference>
<feature type="domain" description="Helix-turn-helix" evidence="1">
    <location>
        <begin position="42"/>
        <end position="88"/>
    </location>
</feature>
<comment type="caution">
    <text evidence="2">The sequence shown here is derived from an EMBL/GenBank/DDBJ whole genome shotgun (WGS) entry which is preliminary data.</text>
</comment>
<dbReference type="Pfam" id="PF12728">
    <property type="entry name" value="HTH_17"/>
    <property type="match status" value="1"/>
</dbReference>
<keyword evidence="5" id="KW-1185">Reference proteome</keyword>
<dbReference type="InterPro" id="IPR010093">
    <property type="entry name" value="SinI_DNA-bd"/>
</dbReference>
<dbReference type="InterPro" id="IPR009061">
    <property type="entry name" value="DNA-bd_dom_put_sf"/>
</dbReference>
<dbReference type="OrthoDB" id="597977at2"/>
<accession>A0A5M8QL54</accession>